<evidence type="ECO:0000313" key="1">
    <source>
        <dbReference type="EMBL" id="KAK9932921.1"/>
    </source>
</evidence>
<protein>
    <submittedName>
        <fullName evidence="1">Uncharacterized protein</fullName>
    </submittedName>
</protein>
<sequence>MRQHLTFPCFIASDTRRSRSRSRSKSNLMAEESHHCSSINCGSIIINSSMQGNIVTDTGGNVLIGIGGDVLMDIGRDVLKDERQKEPKLPTLPWNLKKKSLKLLFLVVPVVLFRPSRKLRTMFLSGVSVGKTTLATKFCQDEPVQGISY</sequence>
<accession>A0AAW1X9U2</accession>
<organism evidence="1 2">
    <name type="scientific">Rubus argutus</name>
    <name type="common">Southern blackberry</name>
    <dbReference type="NCBI Taxonomy" id="59490"/>
    <lineage>
        <taxon>Eukaryota</taxon>
        <taxon>Viridiplantae</taxon>
        <taxon>Streptophyta</taxon>
        <taxon>Embryophyta</taxon>
        <taxon>Tracheophyta</taxon>
        <taxon>Spermatophyta</taxon>
        <taxon>Magnoliopsida</taxon>
        <taxon>eudicotyledons</taxon>
        <taxon>Gunneridae</taxon>
        <taxon>Pentapetalae</taxon>
        <taxon>rosids</taxon>
        <taxon>fabids</taxon>
        <taxon>Rosales</taxon>
        <taxon>Rosaceae</taxon>
        <taxon>Rosoideae</taxon>
        <taxon>Rosoideae incertae sedis</taxon>
        <taxon>Rubus</taxon>
    </lineage>
</organism>
<dbReference type="EMBL" id="JBEDUW010000004">
    <property type="protein sequence ID" value="KAK9932921.1"/>
    <property type="molecule type" value="Genomic_DNA"/>
</dbReference>
<dbReference type="AlphaFoldDB" id="A0AAW1X9U2"/>
<name>A0AAW1X9U2_RUBAR</name>
<keyword evidence="2" id="KW-1185">Reference proteome</keyword>
<proteinExistence type="predicted"/>
<gene>
    <name evidence="1" type="ORF">M0R45_020140</name>
</gene>
<comment type="caution">
    <text evidence="1">The sequence shown here is derived from an EMBL/GenBank/DDBJ whole genome shotgun (WGS) entry which is preliminary data.</text>
</comment>
<dbReference type="Proteomes" id="UP001457282">
    <property type="component" value="Unassembled WGS sequence"/>
</dbReference>
<reference evidence="1 2" key="1">
    <citation type="journal article" date="2023" name="G3 (Bethesda)">
        <title>A chromosome-length genome assembly and annotation of blackberry (Rubus argutus, cv. 'Hillquist').</title>
        <authorList>
            <person name="Bruna T."/>
            <person name="Aryal R."/>
            <person name="Dudchenko O."/>
            <person name="Sargent D.J."/>
            <person name="Mead D."/>
            <person name="Buti M."/>
            <person name="Cavallini A."/>
            <person name="Hytonen T."/>
            <person name="Andres J."/>
            <person name="Pham M."/>
            <person name="Weisz D."/>
            <person name="Mascagni F."/>
            <person name="Usai G."/>
            <person name="Natali L."/>
            <person name="Bassil N."/>
            <person name="Fernandez G.E."/>
            <person name="Lomsadze A."/>
            <person name="Armour M."/>
            <person name="Olukolu B."/>
            <person name="Poorten T."/>
            <person name="Britton C."/>
            <person name="Davik J."/>
            <person name="Ashrafi H."/>
            <person name="Aiden E.L."/>
            <person name="Borodovsky M."/>
            <person name="Worthington M."/>
        </authorList>
    </citation>
    <scope>NUCLEOTIDE SEQUENCE [LARGE SCALE GENOMIC DNA]</scope>
    <source>
        <strain evidence="1">PI 553951</strain>
    </source>
</reference>
<evidence type="ECO:0000313" key="2">
    <source>
        <dbReference type="Proteomes" id="UP001457282"/>
    </source>
</evidence>